<evidence type="ECO:0000313" key="1">
    <source>
        <dbReference type="EMBL" id="KAF7802114.1"/>
    </source>
</evidence>
<protein>
    <submittedName>
        <fullName evidence="1">Uncharacterized protein</fullName>
    </submittedName>
</protein>
<accession>A0A834W2P8</accession>
<reference evidence="1" key="1">
    <citation type="submission" date="2020-09" db="EMBL/GenBank/DDBJ databases">
        <title>Genome-Enabled Discovery of Anthraquinone Biosynthesis in Senna tora.</title>
        <authorList>
            <person name="Kang S.-H."/>
            <person name="Pandey R.P."/>
            <person name="Lee C.-M."/>
            <person name="Sim J.-S."/>
            <person name="Jeong J.-T."/>
            <person name="Choi B.-S."/>
            <person name="Jung M."/>
            <person name="Ginzburg D."/>
            <person name="Zhao K."/>
            <person name="Won S.Y."/>
            <person name="Oh T.-J."/>
            <person name="Yu Y."/>
            <person name="Kim N.-H."/>
            <person name="Lee O.R."/>
            <person name="Lee T.-H."/>
            <person name="Bashyal P."/>
            <person name="Kim T.-S."/>
            <person name="Lee W.-H."/>
            <person name="Kawkins C."/>
            <person name="Kim C.-K."/>
            <person name="Kim J.S."/>
            <person name="Ahn B.O."/>
            <person name="Rhee S.Y."/>
            <person name="Sohng J.K."/>
        </authorList>
    </citation>
    <scope>NUCLEOTIDE SEQUENCE</scope>
    <source>
        <tissue evidence="1">Leaf</tissue>
    </source>
</reference>
<dbReference type="EMBL" id="JAAIUW010000013">
    <property type="protein sequence ID" value="KAF7802114.1"/>
    <property type="molecule type" value="Genomic_DNA"/>
</dbReference>
<gene>
    <name evidence="1" type="ORF">G2W53_041225</name>
</gene>
<sequence>MVTPIQASNPLGFANITRIDESHSHGNQTFDLYFVYVF</sequence>
<evidence type="ECO:0000313" key="2">
    <source>
        <dbReference type="Proteomes" id="UP000634136"/>
    </source>
</evidence>
<name>A0A834W2P8_9FABA</name>
<comment type="caution">
    <text evidence="1">The sequence shown here is derived from an EMBL/GenBank/DDBJ whole genome shotgun (WGS) entry which is preliminary data.</text>
</comment>
<dbReference type="AlphaFoldDB" id="A0A834W2P8"/>
<keyword evidence="2" id="KW-1185">Reference proteome</keyword>
<organism evidence="1 2">
    <name type="scientific">Senna tora</name>
    <dbReference type="NCBI Taxonomy" id="362788"/>
    <lineage>
        <taxon>Eukaryota</taxon>
        <taxon>Viridiplantae</taxon>
        <taxon>Streptophyta</taxon>
        <taxon>Embryophyta</taxon>
        <taxon>Tracheophyta</taxon>
        <taxon>Spermatophyta</taxon>
        <taxon>Magnoliopsida</taxon>
        <taxon>eudicotyledons</taxon>
        <taxon>Gunneridae</taxon>
        <taxon>Pentapetalae</taxon>
        <taxon>rosids</taxon>
        <taxon>fabids</taxon>
        <taxon>Fabales</taxon>
        <taxon>Fabaceae</taxon>
        <taxon>Caesalpinioideae</taxon>
        <taxon>Cassia clade</taxon>
        <taxon>Senna</taxon>
    </lineage>
</organism>
<dbReference type="Proteomes" id="UP000634136">
    <property type="component" value="Unassembled WGS sequence"/>
</dbReference>
<proteinExistence type="predicted"/>